<protein>
    <submittedName>
        <fullName evidence="1">Uncharacterized protein</fullName>
    </submittedName>
</protein>
<proteinExistence type="predicted"/>
<dbReference type="Proteomes" id="UP001174909">
    <property type="component" value="Unassembled WGS sequence"/>
</dbReference>
<sequence length="101" mass="10701">MGFTQNIINNINCTETPYPNVYECSVTPEPVEAGDSIGIVLPAYRRAGLLLSFLSADGGPIGESLFGNDDLEGIPLITLGVGKSLLATNDTTLYFKPPHSS</sequence>
<name>A0AA35XA83_GEOBA</name>
<dbReference type="EMBL" id="CASHTH010003324">
    <property type="protein sequence ID" value="CAI8043377.1"/>
    <property type="molecule type" value="Genomic_DNA"/>
</dbReference>
<reference evidence="1" key="1">
    <citation type="submission" date="2023-03" db="EMBL/GenBank/DDBJ databases">
        <authorList>
            <person name="Steffen K."/>
            <person name="Cardenas P."/>
        </authorList>
    </citation>
    <scope>NUCLEOTIDE SEQUENCE</scope>
</reference>
<comment type="caution">
    <text evidence="1">The sequence shown here is derived from an EMBL/GenBank/DDBJ whole genome shotgun (WGS) entry which is preliminary data.</text>
</comment>
<gene>
    <name evidence="1" type="ORF">GBAR_LOCUS24064</name>
</gene>
<keyword evidence="2" id="KW-1185">Reference proteome</keyword>
<organism evidence="1 2">
    <name type="scientific">Geodia barretti</name>
    <name type="common">Barrett's horny sponge</name>
    <dbReference type="NCBI Taxonomy" id="519541"/>
    <lineage>
        <taxon>Eukaryota</taxon>
        <taxon>Metazoa</taxon>
        <taxon>Porifera</taxon>
        <taxon>Demospongiae</taxon>
        <taxon>Heteroscleromorpha</taxon>
        <taxon>Tetractinellida</taxon>
        <taxon>Astrophorina</taxon>
        <taxon>Geodiidae</taxon>
        <taxon>Geodia</taxon>
    </lineage>
</organism>
<evidence type="ECO:0000313" key="1">
    <source>
        <dbReference type="EMBL" id="CAI8043377.1"/>
    </source>
</evidence>
<dbReference type="AlphaFoldDB" id="A0AA35XA83"/>
<accession>A0AA35XA83</accession>
<evidence type="ECO:0000313" key="2">
    <source>
        <dbReference type="Proteomes" id="UP001174909"/>
    </source>
</evidence>